<dbReference type="AlphaFoldDB" id="I7M7R0"/>
<evidence type="ECO:0000256" key="3">
    <source>
        <dbReference type="PROSITE-ProRule" id="PRU10141"/>
    </source>
</evidence>
<feature type="binding site" evidence="3">
    <location>
        <position position="78"/>
    </location>
    <ligand>
        <name>ATP</name>
        <dbReference type="ChEBI" id="CHEBI:30616"/>
    </ligand>
</feature>
<organism evidence="6 7">
    <name type="scientific">Tetrahymena thermophila (strain SB210)</name>
    <dbReference type="NCBI Taxonomy" id="312017"/>
    <lineage>
        <taxon>Eukaryota</taxon>
        <taxon>Sar</taxon>
        <taxon>Alveolata</taxon>
        <taxon>Ciliophora</taxon>
        <taxon>Intramacronucleata</taxon>
        <taxon>Oligohymenophorea</taxon>
        <taxon>Hymenostomatida</taxon>
        <taxon>Tetrahymenina</taxon>
        <taxon>Tetrahymenidae</taxon>
        <taxon>Tetrahymena</taxon>
    </lineage>
</organism>
<feature type="compositionally biased region" description="Polar residues" evidence="4">
    <location>
        <begin position="463"/>
        <end position="478"/>
    </location>
</feature>
<accession>I7M7R0</accession>
<evidence type="ECO:0000259" key="5">
    <source>
        <dbReference type="PROSITE" id="PS50011"/>
    </source>
</evidence>
<dbReference type="Gene3D" id="1.10.510.10">
    <property type="entry name" value="Transferase(Phosphotransferase) domain 1"/>
    <property type="match status" value="1"/>
</dbReference>
<dbReference type="Gene3D" id="3.30.200.20">
    <property type="entry name" value="Phosphorylase Kinase, domain 1"/>
    <property type="match status" value="1"/>
</dbReference>
<feature type="domain" description="Protein kinase" evidence="5">
    <location>
        <begin position="49"/>
        <end position="333"/>
    </location>
</feature>
<dbReference type="GO" id="GO:0005524">
    <property type="term" value="F:ATP binding"/>
    <property type="evidence" value="ECO:0007669"/>
    <property type="project" value="UniProtKB-UniRule"/>
</dbReference>
<dbReference type="OrthoDB" id="9332038at2759"/>
<dbReference type="InParanoid" id="I7M7R0"/>
<evidence type="ECO:0000256" key="1">
    <source>
        <dbReference type="ARBA" id="ARBA00022741"/>
    </source>
</evidence>
<dbReference type="RefSeq" id="XP_001015921.2">
    <property type="nucleotide sequence ID" value="XM_001015921.2"/>
</dbReference>
<dbReference type="EMBL" id="GG662703">
    <property type="protein sequence ID" value="EAR95676.2"/>
    <property type="molecule type" value="Genomic_DNA"/>
</dbReference>
<dbReference type="InterPro" id="IPR008271">
    <property type="entry name" value="Ser/Thr_kinase_AS"/>
</dbReference>
<feature type="region of interest" description="Disordered" evidence="4">
    <location>
        <begin position="358"/>
        <end position="478"/>
    </location>
</feature>
<keyword evidence="7" id="KW-1185">Reference proteome</keyword>
<gene>
    <name evidence="6" type="ORF">TTHERM_00267860</name>
</gene>
<dbReference type="InterPro" id="IPR000719">
    <property type="entry name" value="Prot_kinase_dom"/>
</dbReference>
<dbReference type="PROSITE" id="PS00108">
    <property type="entry name" value="PROTEIN_KINASE_ST"/>
    <property type="match status" value="1"/>
</dbReference>
<feature type="region of interest" description="Disordered" evidence="4">
    <location>
        <begin position="604"/>
        <end position="665"/>
    </location>
</feature>
<keyword evidence="1 3" id="KW-0547">Nucleotide-binding</keyword>
<dbReference type="STRING" id="312017.I7M7R0"/>
<feature type="compositionally biased region" description="Polar residues" evidence="4">
    <location>
        <begin position="629"/>
        <end position="641"/>
    </location>
</feature>
<dbReference type="SMART" id="SM00220">
    <property type="entry name" value="S_TKc"/>
    <property type="match status" value="1"/>
</dbReference>
<dbReference type="Proteomes" id="UP000009168">
    <property type="component" value="Unassembled WGS sequence"/>
</dbReference>
<dbReference type="CDD" id="cd07830">
    <property type="entry name" value="STKc_MAK_like"/>
    <property type="match status" value="1"/>
</dbReference>
<protein>
    <submittedName>
        <fullName evidence="6">Cyclin-dependent kinase-like Serine/Threonine kinase family protein</fullName>
    </submittedName>
</protein>
<dbReference type="InterPro" id="IPR011009">
    <property type="entry name" value="Kinase-like_dom_sf"/>
</dbReference>
<feature type="compositionally biased region" description="Polar residues" evidence="4">
    <location>
        <begin position="654"/>
        <end position="665"/>
    </location>
</feature>
<evidence type="ECO:0000313" key="7">
    <source>
        <dbReference type="Proteomes" id="UP000009168"/>
    </source>
</evidence>
<dbReference type="PROSITE" id="PS00107">
    <property type="entry name" value="PROTEIN_KINASE_ATP"/>
    <property type="match status" value="1"/>
</dbReference>
<dbReference type="Pfam" id="PF00069">
    <property type="entry name" value="Pkinase"/>
    <property type="match status" value="1"/>
</dbReference>
<dbReference type="PANTHER" id="PTHR24055">
    <property type="entry name" value="MITOGEN-ACTIVATED PROTEIN KINASE"/>
    <property type="match status" value="1"/>
</dbReference>
<dbReference type="InterPro" id="IPR017441">
    <property type="entry name" value="Protein_kinase_ATP_BS"/>
</dbReference>
<keyword evidence="2 3" id="KW-0067">ATP-binding</keyword>
<feature type="compositionally biased region" description="Polar residues" evidence="4">
    <location>
        <begin position="365"/>
        <end position="374"/>
    </location>
</feature>
<feature type="compositionally biased region" description="Polar residues" evidence="4">
    <location>
        <begin position="406"/>
        <end position="453"/>
    </location>
</feature>
<dbReference type="GO" id="GO:0004672">
    <property type="term" value="F:protein kinase activity"/>
    <property type="evidence" value="ECO:0007669"/>
    <property type="project" value="InterPro"/>
</dbReference>
<evidence type="ECO:0000256" key="2">
    <source>
        <dbReference type="ARBA" id="ARBA00022840"/>
    </source>
</evidence>
<dbReference type="GeneID" id="7839445"/>
<dbReference type="InterPro" id="IPR050117">
    <property type="entry name" value="MAPK"/>
</dbReference>
<reference evidence="7" key="1">
    <citation type="journal article" date="2006" name="PLoS Biol.">
        <title>Macronuclear genome sequence of the ciliate Tetrahymena thermophila, a model eukaryote.</title>
        <authorList>
            <person name="Eisen J.A."/>
            <person name="Coyne R.S."/>
            <person name="Wu M."/>
            <person name="Wu D."/>
            <person name="Thiagarajan M."/>
            <person name="Wortman J.R."/>
            <person name="Badger J.H."/>
            <person name="Ren Q."/>
            <person name="Amedeo P."/>
            <person name="Jones K.M."/>
            <person name="Tallon L.J."/>
            <person name="Delcher A.L."/>
            <person name="Salzberg S.L."/>
            <person name="Silva J.C."/>
            <person name="Haas B.J."/>
            <person name="Majoros W.H."/>
            <person name="Farzad M."/>
            <person name="Carlton J.M."/>
            <person name="Smith R.K. Jr."/>
            <person name="Garg J."/>
            <person name="Pearlman R.E."/>
            <person name="Karrer K.M."/>
            <person name="Sun L."/>
            <person name="Manning G."/>
            <person name="Elde N.C."/>
            <person name="Turkewitz A.P."/>
            <person name="Asai D.J."/>
            <person name="Wilkes D.E."/>
            <person name="Wang Y."/>
            <person name="Cai H."/>
            <person name="Collins K."/>
            <person name="Stewart B.A."/>
            <person name="Lee S.R."/>
            <person name="Wilamowska K."/>
            <person name="Weinberg Z."/>
            <person name="Ruzzo W.L."/>
            <person name="Wloga D."/>
            <person name="Gaertig J."/>
            <person name="Frankel J."/>
            <person name="Tsao C.-C."/>
            <person name="Gorovsky M.A."/>
            <person name="Keeling P.J."/>
            <person name="Waller R.F."/>
            <person name="Patron N.J."/>
            <person name="Cherry J.M."/>
            <person name="Stover N.A."/>
            <person name="Krieger C.J."/>
            <person name="del Toro C."/>
            <person name="Ryder H.F."/>
            <person name="Williamson S.C."/>
            <person name="Barbeau R.A."/>
            <person name="Hamilton E.P."/>
            <person name="Orias E."/>
        </authorList>
    </citation>
    <scope>NUCLEOTIDE SEQUENCE [LARGE SCALE GENOMIC DNA]</scope>
    <source>
        <strain evidence="7">SB210</strain>
    </source>
</reference>
<dbReference type="PROSITE" id="PS50011">
    <property type="entry name" value="PROTEIN_KINASE_DOM"/>
    <property type="match status" value="1"/>
</dbReference>
<feature type="compositionally biased region" description="Low complexity" evidence="4">
    <location>
        <begin position="605"/>
        <end position="628"/>
    </location>
</feature>
<dbReference type="KEGG" id="tet:TTHERM_00267860"/>
<name>I7M7R0_TETTS</name>
<evidence type="ECO:0000313" key="6">
    <source>
        <dbReference type="EMBL" id="EAR95676.2"/>
    </source>
</evidence>
<dbReference type="FunFam" id="1.10.510.10:FF:000685">
    <property type="entry name" value="Serine/threonine-protein kinase dyf-5"/>
    <property type="match status" value="1"/>
</dbReference>
<dbReference type="FunFam" id="3.30.200.20:FF:000545">
    <property type="entry name" value="CMGC family protein kinase"/>
    <property type="match status" value="1"/>
</dbReference>
<keyword evidence="6" id="KW-0808">Transferase</keyword>
<sequence length="731" mass="82921">MNIFIKIINQIESKQRKKVNKKSIIKLINFLNKFKQLNIKKEIFKMEKYNIISEIGRGAFGIVKKAQNKETKEIVAIKQMLQEYETWDECINLRELKSLRKLTHVNIIKLKEVFRVKKQLSFVFEYVEKNIYKLYENAKQDGATSLPENTIKSIVYQIASALSYMHKHGFFHRDLKPENLLISSDGIVKLIDFGLAREVRSRPPYTDYVSTRWYRAPEILLRSTHYNSPVDIFALGCIMAELYLMKPLFNGSSEIDQIQKITSVLGTPQKQDWPDGFILASTKYYTFPQYPAIPLSQVIPNCPPDALNLISEMLKWDPQKRITAAKILQHPYFSNVELPEELTAESNSNQMIQSSNQPATLLGGASSNNAESVWNQSGNNNANLNQFQGNVNASQNVPANSRLGGHSNTANQNSSQFGLSSINSTSSYHLGNYNNHQRQLSPQTNYDNNSLNTIKHGHGHFHYQSSSPDNRYTQSNNQRSQTDLIGLKNNFELNQQLQRQQQFSNQNQNQISKKQFDPIYEFLNNDVRTINNPNTGSISTTNNVNSIASNNNNNNNNNLGGQIINPLEKGSRFSVPQGISSKNMIDDEIEDMEQEILGTYLPTGGNVSRVRNSNNNNTLSQNNNGSTLFGNNQENQASMFSNPRGGNRDRNVKDNTLSNQDSNTLGYVPSAIARNQPSNLDIYRFDPKPQANTYNPSFAANNNMNNGSKINNDIYNFDNVITNNRKIQLPQ</sequence>
<keyword evidence="6" id="KW-0418">Kinase</keyword>
<dbReference type="eggNOG" id="KOG0661">
    <property type="taxonomic scope" value="Eukaryota"/>
</dbReference>
<feature type="compositionally biased region" description="Low complexity" evidence="4">
    <location>
        <begin position="375"/>
        <end position="392"/>
    </location>
</feature>
<proteinExistence type="predicted"/>
<dbReference type="SUPFAM" id="SSF56112">
    <property type="entry name" value="Protein kinase-like (PK-like)"/>
    <property type="match status" value="1"/>
</dbReference>
<evidence type="ECO:0000256" key="4">
    <source>
        <dbReference type="SAM" id="MobiDB-lite"/>
    </source>
</evidence>